<sequence>MGYCISSKARTTDVKQKHFSSLSMATLQIVKDRPHQKSNRKLPR</sequence>
<dbReference type="AlphaFoldDB" id="A0A7J9FLR6"/>
<organism evidence="1 2">
    <name type="scientific">Gossypium trilobum</name>
    <dbReference type="NCBI Taxonomy" id="34281"/>
    <lineage>
        <taxon>Eukaryota</taxon>
        <taxon>Viridiplantae</taxon>
        <taxon>Streptophyta</taxon>
        <taxon>Embryophyta</taxon>
        <taxon>Tracheophyta</taxon>
        <taxon>Spermatophyta</taxon>
        <taxon>Magnoliopsida</taxon>
        <taxon>eudicotyledons</taxon>
        <taxon>Gunneridae</taxon>
        <taxon>Pentapetalae</taxon>
        <taxon>rosids</taxon>
        <taxon>malvids</taxon>
        <taxon>Malvales</taxon>
        <taxon>Malvaceae</taxon>
        <taxon>Malvoideae</taxon>
        <taxon>Gossypium</taxon>
    </lineage>
</organism>
<proteinExistence type="predicted"/>
<evidence type="ECO:0000313" key="1">
    <source>
        <dbReference type="EMBL" id="MBA0785505.1"/>
    </source>
</evidence>
<accession>A0A7J9FLR6</accession>
<feature type="non-terminal residue" evidence="1">
    <location>
        <position position="44"/>
    </location>
</feature>
<evidence type="ECO:0000313" key="2">
    <source>
        <dbReference type="Proteomes" id="UP000593568"/>
    </source>
</evidence>
<dbReference type="EMBL" id="JABEZW010219013">
    <property type="protein sequence ID" value="MBA0785505.1"/>
    <property type="molecule type" value="Genomic_DNA"/>
</dbReference>
<gene>
    <name evidence="1" type="ORF">Gotri_025713</name>
</gene>
<reference evidence="1 2" key="1">
    <citation type="journal article" date="2019" name="Genome Biol. Evol.">
        <title>Insights into the evolution of the New World diploid cottons (Gossypium, subgenus Houzingenia) based on genome sequencing.</title>
        <authorList>
            <person name="Grover C.E."/>
            <person name="Arick M.A. 2nd"/>
            <person name="Thrash A."/>
            <person name="Conover J.L."/>
            <person name="Sanders W.S."/>
            <person name="Peterson D.G."/>
            <person name="Frelichowski J.E."/>
            <person name="Scheffler J.A."/>
            <person name="Scheffler B.E."/>
            <person name="Wendel J.F."/>
        </authorList>
    </citation>
    <scope>NUCLEOTIDE SEQUENCE [LARGE SCALE GENOMIC DNA]</scope>
    <source>
        <strain evidence="1">8</strain>
        <tissue evidence="1">Leaf</tissue>
    </source>
</reference>
<protein>
    <submittedName>
        <fullName evidence="1">Uncharacterized protein</fullName>
    </submittedName>
</protein>
<comment type="caution">
    <text evidence="1">The sequence shown here is derived from an EMBL/GenBank/DDBJ whole genome shotgun (WGS) entry which is preliminary data.</text>
</comment>
<dbReference type="Proteomes" id="UP000593568">
    <property type="component" value="Unassembled WGS sequence"/>
</dbReference>
<keyword evidence="2" id="KW-1185">Reference proteome</keyword>
<name>A0A7J9FLR6_9ROSI</name>